<protein>
    <submittedName>
        <fullName evidence="1">Uncharacterized protein</fullName>
    </submittedName>
</protein>
<dbReference type="EMBL" id="JNBS01002699">
    <property type="protein sequence ID" value="OQR89629.1"/>
    <property type="molecule type" value="Genomic_DNA"/>
</dbReference>
<reference evidence="1 2" key="1">
    <citation type="journal article" date="2014" name="Genome Biol. Evol.">
        <title>The secreted proteins of Achlya hypogyna and Thraustotheca clavata identify the ancestral oomycete secretome and reveal gene acquisitions by horizontal gene transfer.</title>
        <authorList>
            <person name="Misner I."/>
            <person name="Blouin N."/>
            <person name="Leonard G."/>
            <person name="Richards T.A."/>
            <person name="Lane C.E."/>
        </authorList>
    </citation>
    <scope>NUCLEOTIDE SEQUENCE [LARGE SCALE GENOMIC DNA]</scope>
    <source>
        <strain evidence="1 2">ATCC 34112</strain>
    </source>
</reference>
<dbReference type="InterPro" id="IPR052050">
    <property type="entry name" value="SecEffector_AnkRepeat"/>
</dbReference>
<dbReference type="Proteomes" id="UP000243217">
    <property type="component" value="Unassembled WGS sequence"/>
</dbReference>
<comment type="caution">
    <text evidence="1">The sequence shown here is derived from an EMBL/GenBank/DDBJ whole genome shotgun (WGS) entry which is preliminary data.</text>
</comment>
<evidence type="ECO:0000313" key="1">
    <source>
        <dbReference type="EMBL" id="OQR89629.1"/>
    </source>
</evidence>
<accession>A0A1V9YV17</accession>
<dbReference type="Pfam" id="PF12796">
    <property type="entry name" value="Ank_2"/>
    <property type="match status" value="1"/>
</dbReference>
<sequence>MYFYSYNQDKTGVNTITLHYYHTAAMENLWLDELDDFLKYPIALANAAVAGGHLRLLHYLVANYFIEPIRLNYIRSQHNNGFLMDIVSKIGNLDLIKYFHAIGSKSCTTKAIDNAARYGHFDTIKWLHQNRTEGWTSAALLYAIDIGHLDIVKYLAQHRHDLIHESTMLKAVEKCNLEVIKLFHEDYHIECTPSSIELSLFSDLEIAKYCIKRCTQRYFSYKLDGAAKCGVLVIIKLLHENHAEGR</sequence>
<dbReference type="InterPro" id="IPR036770">
    <property type="entry name" value="Ankyrin_rpt-contain_sf"/>
</dbReference>
<evidence type="ECO:0000313" key="2">
    <source>
        <dbReference type="Proteomes" id="UP000243217"/>
    </source>
</evidence>
<dbReference type="AlphaFoldDB" id="A0A1V9YV17"/>
<name>A0A1V9YV17_9STRA</name>
<proteinExistence type="predicted"/>
<gene>
    <name evidence="1" type="ORF">THRCLA_22652</name>
</gene>
<dbReference type="InterPro" id="IPR002110">
    <property type="entry name" value="Ankyrin_rpt"/>
</dbReference>
<organism evidence="1 2">
    <name type="scientific">Thraustotheca clavata</name>
    <dbReference type="NCBI Taxonomy" id="74557"/>
    <lineage>
        <taxon>Eukaryota</taxon>
        <taxon>Sar</taxon>
        <taxon>Stramenopiles</taxon>
        <taxon>Oomycota</taxon>
        <taxon>Saprolegniomycetes</taxon>
        <taxon>Saprolegniales</taxon>
        <taxon>Achlyaceae</taxon>
        <taxon>Thraustotheca</taxon>
    </lineage>
</organism>
<dbReference type="PANTHER" id="PTHR46586">
    <property type="entry name" value="ANKYRIN REPEAT-CONTAINING PROTEIN"/>
    <property type="match status" value="1"/>
</dbReference>
<dbReference type="PANTHER" id="PTHR46586:SF3">
    <property type="entry name" value="ANKYRIN REPEAT-CONTAINING PROTEIN"/>
    <property type="match status" value="1"/>
</dbReference>
<dbReference type="Gene3D" id="1.25.40.20">
    <property type="entry name" value="Ankyrin repeat-containing domain"/>
    <property type="match status" value="1"/>
</dbReference>
<keyword evidence="2" id="KW-1185">Reference proteome</keyword>
<dbReference type="SUPFAM" id="SSF140860">
    <property type="entry name" value="Pseudo ankyrin repeat-like"/>
    <property type="match status" value="1"/>
</dbReference>